<accession>A0ABD7RXT6</accession>
<organism evidence="2 3">
    <name type="scientific">Ectopseudomonas mendocina</name>
    <name type="common">Pseudomonas mendocina</name>
    <dbReference type="NCBI Taxonomy" id="300"/>
    <lineage>
        <taxon>Bacteria</taxon>
        <taxon>Pseudomonadati</taxon>
        <taxon>Pseudomonadota</taxon>
        <taxon>Gammaproteobacteria</taxon>
        <taxon>Pseudomonadales</taxon>
        <taxon>Pseudomonadaceae</taxon>
        <taxon>Ectopseudomonas</taxon>
    </lineage>
</organism>
<proteinExistence type="predicted"/>
<name>A0ABD7RXT6_ECTME</name>
<evidence type="ECO:0000313" key="2">
    <source>
        <dbReference type="EMBL" id="TRO19386.1"/>
    </source>
</evidence>
<feature type="region of interest" description="Disordered" evidence="1">
    <location>
        <begin position="37"/>
        <end position="56"/>
    </location>
</feature>
<sequence>MDADAYLAVLEIPDLETGEVEREYLVSLQHPEVHATTVGEQGPAGRPGEPGPAGGAAVQRLAGETLSALRVVYELDGQVFALDYRDTEHIDLLLGVTLTAADAGQPLNVQRLGAIDGDAWSWQPGRVWLGADGALTQNPPTDGYDVLIGAAVASGRLLLNLQDPLELE</sequence>
<gene>
    <name evidence="2" type="ORF">EQ836_07625</name>
</gene>
<dbReference type="EMBL" id="SCFV01000003">
    <property type="protein sequence ID" value="TRO19386.1"/>
    <property type="molecule type" value="Genomic_DNA"/>
</dbReference>
<comment type="caution">
    <text evidence="2">The sequence shown here is derived from an EMBL/GenBank/DDBJ whole genome shotgun (WGS) entry which is preliminary data.</text>
</comment>
<dbReference type="RefSeq" id="WP_143500929.1">
    <property type="nucleotide sequence ID" value="NZ_SCFV01000003.1"/>
</dbReference>
<dbReference type="AlphaFoldDB" id="A0ABD7RXT6"/>
<protein>
    <submittedName>
        <fullName evidence="2">Uncharacterized protein</fullName>
    </submittedName>
</protein>
<dbReference type="Proteomes" id="UP000317327">
    <property type="component" value="Unassembled WGS sequence"/>
</dbReference>
<evidence type="ECO:0000313" key="3">
    <source>
        <dbReference type="Proteomes" id="UP000317327"/>
    </source>
</evidence>
<evidence type="ECO:0000256" key="1">
    <source>
        <dbReference type="SAM" id="MobiDB-lite"/>
    </source>
</evidence>
<reference evidence="2 3" key="1">
    <citation type="submission" date="2019-01" db="EMBL/GenBank/DDBJ databases">
        <title>Whole genome shotgun sequencing of Pseudomonas spp. isolated by its ability to degrade furfural.</title>
        <authorList>
            <person name="Donoso R."/>
            <person name="Farkas C."/>
            <person name="Villegas P."/>
            <person name="Gonzales-Toro F."/>
            <person name="Guajardo-Parra M."/>
            <person name="Araya-Nail M."/>
            <person name="Morgante V."/>
            <person name="Perez-Pantoja D."/>
        </authorList>
    </citation>
    <scope>NUCLEOTIDE SEQUENCE [LARGE SCALE GENOMIC DNA]</scope>
    <source>
        <strain evidence="2 3">VN231</strain>
    </source>
</reference>